<dbReference type="Gene3D" id="1.10.287.1260">
    <property type="match status" value="1"/>
</dbReference>
<comment type="caution">
    <text evidence="13">The sequence shown here is derived from an EMBL/GenBank/DDBJ whole genome shotgun (WGS) entry which is preliminary data.</text>
</comment>
<dbReference type="InterPro" id="IPR049142">
    <property type="entry name" value="MS_channel_1st"/>
</dbReference>
<evidence type="ECO:0000256" key="5">
    <source>
        <dbReference type="ARBA" id="ARBA00022989"/>
    </source>
</evidence>
<feature type="signal peptide" evidence="9">
    <location>
        <begin position="1"/>
        <end position="21"/>
    </location>
</feature>
<feature type="transmembrane region" description="Helical" evidence="8">
    <location>
        <begin position="198"/>
        <end position="219"/>
    </location>
</feature>
<dbReference type="InterPro" id="IPR010920">
    <property type="entry name" value="LSM_dom_sf"/>
</dbReference>
<dbReference type="PANTHER" id="PTHR30460:SF0">
    <property type="entry name" value="MODERATE CONDUCTANCE MECHANOSENSITIVE CHANNEL YBIO"/>
    <property type="match status" value="1"/>
</dbReference>
<feature type="domain" description="Mechanosensitive ion channel MscS" evidence="10">
    <location>
        <begin position="568"/>
        <end position="630"/>
    </location>
</feature>
<dbReference type="InterPro" id="IPR006685">
    <property type="entry name" value="MscS_channel_2nd"/>
</dbReference>
<dbReference type="Pfam" id="PF25392">
    <property type="entry name" value="MS_channel_TM1"/>
    <property type="match status" value="1"/>
</dbReference>
<feature type="compositionally biased region" description="Basic and acidic residues" evidence="7">
    <location>
        <begin position="773"/>
        <end position="789"/>
    </location>
</feature>
<keyword evidence="3" id="KW-1003">Cell membrane</keyword>
<dbReference type="InterPro" id="IPR057485">
    <property type="entry name" value="YbiO-like_TM1"/>
</dbReference>
<evidence type="ECO:0000259" key="12">
    <source>
        <dbReference type="Pfam" id="PF25392"/>
    </source>
</evidence>
<dbReference type="Proteomes" id="UP000553766">
    <property type="component" value="Unassembled WGS sequence"/>
</dbReference>
<dbReference type="SUPFAM" id="SSF82689">
    <property type="entry name" value="Mechanosensitive channel protein MscS (YggB), C-terminal domain"/>
    <property type="match status" value="1"/>
</dbReference>
<dbReference type="PANTHER" id="PTHR30460">
    <property type="entry name" value="MODERATE CONDUCTANCE MECHANOSENSITIVE CHANNEL YBIO"/>
    <property type="match status" value="1"/>
</dbReference>
<protein>
    <submittedName>
        <fullName evidence="13">Small conductance mechanosensitive channel</fullName>
    </submittedName>
</protein>
<dbReference type="GO" id="GO:0005886">
    <property type="term" value="C:plasma membrane"/>
    <property type="evidence" value="ECO:0007669"/>
    <property type="project" value="UniProtKB-SubCell"/>
</dbReference>
<dbReference type="Pfam" id="PF00924">
    <property type="entry name" value="MS_channel_2nd"/>
    <property type="match status" value="1"/>
</dbReference>
<dbReference type="Gene3D" id="2.30.30.60">
    <property type="match status" value="1"/>
</dbReference>
<feature type="transmembrane region" description="Helical" evidence="8">
    <location>
        <begin position="547"/>
        <end position="565"/>
    </location>
</feature>
<keyword evidence="9" id="KW-0732">Signal</keyword>
<evidence type="ECO:0000259" key="11">
    <source>
        <dbReference type="Pfam" id="PF21088"/>
    </source>
</evidence>
<feature type="transmembrane region" description="Helical" evidence="8">
    <location>
        <begin position="312"/>
        <end position="331"/>
    </location>
</feature>
<dbReference type="SUPFAM" id="SSF50182">
    <property type="entry name" value="Sm-like ribonucleoproteins"/>
    <property type="match status" value="1"/>
</dbReference>
<feature type="transmembrane region" description="Helical" evidence="8">
    <location>
        <begin position="388"/>
        <end position="410"/>
    </location>
</feature>
<evidence type="ECO:0000256" key="9">
    <source>
        <dbReference type="SAM" id="SignalP"/>
    </source>
</evidence>
<evidence type="ECO:0000256" key="1">
    <source>
        <dbReference type="ARBA" id="ARBA00004651"/>
    </source>
</evidence>
<keyword evidence="6 8" id="KW-0472">Membrane</keyword>
<dbReference type="Gene3D" id="3.30.70.100">
    <property type="match status" value="1"/>
</dbReference>
<evidence type="ECO:0000313" key="14">
    <source>
        <dbReference type="Proteomes" id="UP000553766"/>
    </source>
</evidence>
<accession>A0A840X032</accession>
<evidence type="ECO:0000256" key="8">
    <source>
        <dbReference type="SAM" id="Phobius"/>
    </source>
</evidence>
<feature type="transmembrane region" description="Helical" evidence="8">
    <location>
        <begin position="351"/>
        <end position="376"/>
    </location>
</feature>
<dbReference type="EMBL" id="JACIJS010000009">
    <property type="protein sequence ID" value="MBB5516760.1"/>
    <property type="molecule type" value="Genomic_DNA"/>
</dbReference>
<dbReference type="InterPro" id="IPR045276">
    <property type="entry name" value="YbiO_bact"/>
</dbReference>
<evidence type="ECO:0000256" key="2">
    <source>
        <dbReference type="ARBA" id="ARBA00008017"/>
    </source>
</evidence>
<feature type="transmembrane region" description="Helical" evidence="8">
    <location>
        <begin position="474"/>
        <end position="496"/>
    </location>
</feature>
<name>A0A840X032_9RHOB</name>
<dbReference type="RefSeq" id="WP_184012701.1">
    <property type="nucleotide sequence ID" value="NZ_JACIJS010000009.1"/>
</dbReference>
<dbReference type="AlphaFoldDB" id="A0A840X032"/>
<dbReference type="GO" id="GO:0008381">
    <property type="term" value="F:mechanosensitive monoatomic ion channel activity"/>
    <property type="evidence" value="ECO:0007669"/>
    <property type="project" value="InterPro"/>
</dbReference>
<evidence type="ECO:0000259" key="10">
    <source>
        <dbReference type="Pfam" id="PF00924"/>
    </source>
</evidence>
<keyword evidence="4 8" id="KW-0812">Transmembrane</keyword>
<feature type="transmembrane region" description="Helical" evidence="8">
    <location>
        <begin position="517"/>
        <end position="541"/>
    </location>
</feature>
<feature type="chain" id="PRO_5032547470" evidence="9">
    <location>
        <begin position="22"/>
        <end position="789"/>
    </location>
</feature>
<keyword evidence="5 8" id="KW-1133">Transmembrane helix</keyword>
<dbReference type="InterPro" id="IPR011014">
    <property type="entry name" value="MscS_channel_TM-2"/>
</dbReference>
<proteinExistence type="inferred from homology"/>
<feature type="region of interest" description="Disordered" evidence="7">
    <location>
        <begin position="768"/>
        <end position="789"/>
    </location>
</feature>
<dbReference type="InterPro" id="IPR023408">
    <property type="entry name" value="MscS_beta-dom_sf"/>
</dbReference>
<feature type="domain" description="Moderate conductance mechanosensitive channel YbiO-like transmembrane helix 1" evidence="12">
    <location>
        <begin position="389"/>
        <end position="466"/>
    </location>
</feature>
<dbReference type="Pfam" id="PF21088">
    <property type="entry name" value="MS_channel_1st"/>
    <property type="match status" value="1"/>
</dbReference>
<feature type="transmembrane region" description="Helical" evidence="8">
    <location>
        <begin position="278"/>
        <end position="300"/>
    </location>
</feature>
<gene>
    <name evidence="13" type="ORF">FHS89_002802</name>
</gene>
<dbReference type="InterPro" id="IPR011066">
    <property type="entry name" value="MscS_channel_C_sf"/>
</dbReference>
<evidence type="ECO:0000256" key="7">
    <source>
        <dbReference type="SAM" id="MobiDB-lite"/>
    </source>
</evidence>
<evidence type="ECO:0000256" key="4">
    <source>
        <dbReference type="ARBA" id="ARBA00022692"/>
    </source>
</evidence>
<comment type="similarity">
    <text evidence="2">Belongs to the MscS (TC 1.A.23) family.</text>
</comment>
<reference evidence="13 14" key="1">
    <citation type="submission" date="2020-08" db="EMBL/GenBank/DDBJ databases">
        <title>Genomic Encyclopedia of Type Strains, Phase IV (KMG-IV): sequencing the most valuable type-strain genomes for metagenomic binning, comparative biology and taxonomic classification.</title>
        <authorList>
            <person name="Goeker M."/>
        </authorList>
    </citation>
    <scope>NUCLEOTIDE SEQUENCE [LARGE SCALE GENOMIC DNA]</scope>
    <source>
        <strain evidence="13 14">DSM 103377</strain>
    </source>
</reference>
<comment type="subcellular location">
    <subcellularLocation>
        <location evidence="1">Cell membrane</location>
        <topology evidence="1">Multi-pass membrane protein</topology>
    </subcellularLocation>
</comment>
<organism evidence="13 14">
    <name type="scientific">Rubricella aquisinus</name>
    <dbReference type="NCBI Taxonomy" id="2028108"/>
    <lineage>
        <taxon>Bacteria</taxon>
        <taxon>Pseudomonadati</taxon>
        <taxon>Pseudomonadota</taxon>
        <taxon>Alphaproteobacteria</taxon>
        <taxon>Rhodobacterales</taxon>
        <taxon>Paracoccaceae</taxon>
        <taxon>Rubricella</taxon>
    </lineage>
</organism>
<keyword evidence="14" id="KW-1185">Reference proteome</keyword>
<feature type="transmembrane region" description="Helical" evidence="8">
    <location>
        <begin position="431"/>
        <end position="454"/>
    </location>
</feature>
<feature type="transmembrane region" description="Helical" evidence="8">
    <location>
        <begin position="160"/>
        <end position="178"/>
    </location>
</feature>
<sequence length="789" mass="84147">MAFVRLALTTLLILFATLAVAQEDSAAPADASGADVAAAASDAAGSQINTLIEALTDEQTRAALIEALRTLDTTDGSGAAASSAEEDAAVAAEAEADTTALADAPLTLVRQLAELSQSIAEGTASGVAQFMSAVRNLPSTFATVQTAVDMDLVVDLLTKLAFTIFVTYAAYLVLRMIARRLDQRLAQRAAAMGWGGTILLASLSMLLDLTVVALAWASGYGLVLAFSGTAGEIELVQSLYLNAFLVVQVSKALLRTVFSPNSAGLRLTGLGDHPSRVLYRWGTVATAFLGYGILLVTPVVRQQVGFFSGQSVGIAIGVLVILMGIGLAIGYRRPVAEWLKNGMGRIGDTKLLILLSDIWNVPVILYLLALMVVVLTRPIGVLGPMLEGTAIAVASFVAGMVVIAMLTRAMQRGVRLPERVRLRLPLLERRLNGLVPKLLGAVRLIVIAAVVLIISDLSGLTDAFGWLGSPAGLSLLGVAFSVTFVLLFSFLAWLALSSWVEYRLNPDFGSVPTAREATLLTLLRNAVTIALLIITLMVALSELGLNIAPLIASAGVLGLAIGFGAQKMVEDIITGVFIQFENAVNVGDVVNLGGTTGVVEKLTVRSVSLRDLNGVYHVIPFSSVSSVSNFMKEFSFHVEDMGIAYRESVEDAKQAMHDAFDELRASEEYGKDILADLEWFGVNAFGDSAVVVRARIKTKPGKQWGMGRAYKTILKRIFDERGIEIPFPHQTIYFGEDKQGKAPPMRMALDTLPKPIEDAATEAIKPVETTVDDVPRDDEGTRVRDMPAD</sequence>
<evidence type="ECO:0000256" key="3">
    <source>
        <dbReference type="ARBA" id="ARBA00022475"/>
    </source>
</evidence>
<evidence type="ECO:0000313" key="13">
    <source>
        <dbReference type="EMBL" id="MBB5516760.1"/>
    </source>
</evidence>
<feature type="domain" description="Mechanosensitive ion channel transmembrane helices 2/3" evidence="11">
    <location>
        <begin position="526"/>
        <end position="566"/>
    </location>
</feature>
<feature type="transmembrane region" description="Helical" evidence="8">
    <location>
        <begin position="239"/>
        <end position="258"/>
    </location>
</feature>
<dbReference type="SUPFAM" id="SSF82861">
    <property type="entry name" value="Mechanosensitive channel protein MscS (YggB), transmembrane region"/>
    <property type="match status" value="1"/>
</dbReference>
<evidence type="ECO:0000256" key="6">
    <source>
        <dbReference type="ARBA" id="ARBA00023136"/>
    </source>
</evidence>